<name>E9HJT5_DAPPU</name>
<feature type="signal peptide" evidence="2">
    <location>
        <begin position="1"/>
        <end position="19"/>
    </location>
</feature>
<dbReference type="AlphaFoldDB" id="E9HJT5"/>
<sequence length="288" mass="33333">MTLMPKFILFFVLTPHTPNLTIPELYYKSVEYYTEAPKYYTTTHAAPAPYTEVSKYYSAPVGLLNRLLPFHRLDPLNNASFERPGQTSRVATPSRLKRGYTHPQQRQPAERKRPISMAFRLEGHGDNYTHPQQSHLQKERPFAFQSKVMEIFTRLPNRTPPPYYTTTYSTTSYYTEVALLGLQLNHQGSRLLHHNLCCSSSYTTKTLKYYTEAPKYYTTNASETTQLRMLPQTTTPRLQLITPPKLSNTVQERPSTIEISRVSFSNTQHGSPEVSNKLRFKQQWNGKE</sequence>
<dbReference type="KEGG" id="dpx:DAPPUDRAFT_260747"/>
<dbReference type="PhylomeDB" id="E9HJT5"/>
<dbReference type="EMBL" id="GL732664">
    <property type="protein sequence ID" value="EFX67995.1"/>
    <property type="molecule type" value="Genomic_DNA"/>
</dbReference>
<dbReference type="Proteomes" id="UP000000305">
    <property type="component" value="Unassembled WGS sequence"/>
</dbReference>
<evidence type="ECO:0000256" key="1">
    <source>
        <dbReference type="SAM" id="MobiDB-lite"/>
    </source>
</evidence>
<feature type="region of interest" description="Disordered" evidence="1">
    <location>
        <begin position="78"/>
        <end position="113"/>
    </location>
</feature>
<evidence type="ECO:0000313" key="4">
    <source>
        <dbReference type="Proteomes" id="UP000000305"/>
    </source>
</evidence>
<evidence type="ECO:0000256" key="2">
    <source>
        <dbReference type="SAM" id="SignalP"/>
    </source>
</evidence>
<feature type="chain" id="PRO_5003241835" evidence="2">
    <location>
        <begin position="20"/>
        <end position="288"/>
    </location>
</feature>
<organism evidence="3 4">
    <name type="scientific">Daphnia pulex</name>
    <name type="common">Water flea</name>
    <dbReference type="NCBI Taxonomy" id="6669"/>
    <lineage>
        <taxon>Eukaryota</taxon>
        <taxon>Metazoa</taxon>
        <taxon>Ecdysozoa</taxon>
        <taxon>Arthropoda</taxon>
        <taxon>Crustacea</taxon>
        <taxon>Branchiopoda</taxon>
        <taxon>Diplostraca</taxon>
        <taxon>Cladocera</taxon>
        <taxon>Anomopoda</taxon>
        <taxon>Daphniidae</taxon>
        <taxon>Daphnia</taxon>
    </lineage>
</organism>
<reference evidence="3 4" key="1">
    <citation type="journal article" date="2011" name="Science">
        <title>The ecoresponsive genome of Daphnia pulex.</title>
        <authorList>
            <person name="Colbourne J.K."/>
            <person name="Pfrender M.E."/>
            <person name="Gilbert D."/>
            <person name="Thomas W.K."/>
            <person name="Tucker A."/>
            <person name="Oakley T.H."/>
            <person name="Tokishita S."/>
            <person name="Aerts A."/>
            <person name="Arnold G.J."/>
            <person name="Basu M.K."/>
            <person name="Bauer D.J."/>
            <person name="Caceres C.E."/>
            <person name="Carmel L."/>
            <person name="Casola C."/>
            <person name="Choi J.H."/>
            <person name="Detter J.C."/>
            <person name="Dong Q."/>
            <person name="Dusheyko S."/>
            <person name="Eads B.D."/>
            <person name="Frohlich T."/>
            <person name="Geiler-Samerotte K.A."/>
            <person name="Gerlach D."/>
            <person name="Hatcher P."/>
            <person name="Jogdeo S."/>
            <person name="Krijgsveld J."/>
            <person name="Kriventseva E.V."/>
            <person name="Kultz D."/>
            <person name="Laforsch C."/>
            <person name="Lindquist E."/>
            <person name="Lopez J."/>
            <person name="Manak J.R."/>
            <person name="Muller J."/>
            <person name="Pangilinan J."/>
            <person name="Patwardhan R.P."/>
            <person name="Pitluck S."/>
            <person name="Pritham E.J."/>
            <person name="Rechtsteiner A."/>
            <person name="Rho M."/>
            <person name="Rogozin I.B."/>
            <person name="Sakarya O."/>
            <person name="Salamov A."/>
            <person name="Schaack S."/>
            <person name="Shapiro H."/>
            <person name="Shiga Y."/>
            <person name="Skalitzky C."/>
            <person name="Smith Z."/>
            <person name="Souvorov A."/>
            <person name="Sung W."/>
            <person name="Tang Z."/>
            <person name="Tsuchiya D."/>
            <person name="Tu H."/>
            <person name="Vos H."/>
            <person name="Wang M."/>
            <person name="Wolf Y.I."/>
            <person name="Yamagata H."/>
            <person name="Yamada T."/>
            <person name="Ye Y."/>
            <person name="Shaw J.R."/>
            <person name="Andrews J."/>
            <person name="Crease T.J."/>
            <person name="Tang H."/>
            <person name="Lucas S.M."/>
            <person name="Robertson H.M."/>
            <person name="Bork P."/>
            <person name="Koonin E.V."/>
            <person name="Zdobnov E.M."/>
            <person name="Grigoriev I.V."/>
            <person name="Lynch M."/>
            <person name="Boore J.L."/>
        </authorList>
    </citation>
    <scope>NUCLEOTIDE SEQUENCE [LARGE SCALE GENOMIC DNA]</scope>
</reference>
<dbReference type="HOGENOM" id="CLU_967273_0_0_1"/>
<feature type="compositionally biased region" description="Polar residues" evidence="1">
    <location>
        <begin position="78"/>
        <end position="91"/>
    </location>
</feature>
<gene>
    <name evidence="3" type="ORF">DAPPUDRAFT_260747</name>
</gene>
<feature type="compositionally biased region" description="Polar residues" evidence="1">
    <location>
        <begin position="264"/>
        <end position="274"/>
    </location>
</feature>
<feature type="region of interest" description="Disordered" evidence="1">
    <location>
        <begin position="264"/>
        <end position="288"/>
    </location>
</feature>
<protein>
    <submittedName>
        <fullName evidence="3">Uncharacterized protein</fullName>
    </submittedName>
</protein>
<keyword evidence="4" id="KW-1185">Reference proteome</keyword>
<evidence type="ECO:0000313" key="3">
    <source>
        <dbReference type="EMBL" id="EFX67995.1"/>
    </source>
</evidence>
<keyword evidence="2" id="KW-0732">Signal</keyword>
<dbReference type="InParanoid" id="E9HJT5"/>
<proteinExistence type="predicted"/>
<accession>E9HJT5</accession>